<feature type="transmembrane region" description="Helical" evidence="7">
    <location>
        <begin position="322"/>
        <end position="342"/>
    </location>
</feature>
<feature type="transmembrane region" description="Helical" evidence="7">
    <location>
        <begin position="192"/>
        <end position="213"/>
    </location>
</feature>
<feature type="transmembrane region" description="Helical" evidence="7">
    <location>
        <begin position="406"/>
        <end position="425"/>
    </location>
</feature>
<dbReference type="EMBL" id="JACHVQ010000001">
    <property type="protein sequence ID" value="MBB2892542.1"/>
    <property type="molecule type" value="Genomic_DNA"/>
</dbReference>
<protein>
    <submittedName>
        <fullName evidence="8">Simple sugar transport system permease protein</fullName>
    </submittedName>
</protein>
<dbReference type="GO" id="GO:0022857">
    <property type="term" value="F:transmembrane transporter activity"/>
    <property type="evidence" value="ECO:0007669"/>
    <property type="project" value="InterPro"/>
</dbReference>
<feature type="compositionally biased region" description="Basic and acidic residues" evidence="6">
    <location>
        <begin position="1"/>
        <end position="24"/>
    </location>
</feature>
<dbReference type="Pfam" id="PF02653">
    <property type="entry name" value="BPD_transp_2"/>
    <property type="match status" value="1"/>
</dbReference>
<reference evidence="8 9" key="1">
    <citation type="submission" date="2020-08" db="EMBL/GenBank/DDBJ databases">
        <title>Sequencing the genomes of 1000 actinobacteria strains.</title>
        <authorList>
            <person name="Klenk H.-P."/>
        </authorList>
    </citation>
    <scope>NUCLEOTIDE SEQUENCE [LARGE SCALE GENOMIC DNA]</scope>
    <source>
        <strain evidence="8 9">DSM 105369</strain>
    </source>
</reference>
<evidence type="ECO:0000256" key="3">
    <source>
        <dbReference type="ARBA" id="ARBA00022692"/>
    </source>
</evidence>
<feature type="transmembrane region" description="Helical" evidence="7">
    <location>
        <begin position="65"/>
        <end position="85"/>
    </location>
</feature>
<keyword evidence="5 7" id="KW-0472">Membrane</keyword>
<dbReference type="PANTHER" id="PTHR47089">
    <property type="entry name" value="ABC TRANSPORTER, PERMEASE PROTEIN"/>
    <property type="match status" value="1"/>
</dbReference>
<feature type="transmembrane region" description="Helical" evidence="7">
    <location>
        <begin position="139"/>
        <end position="157"/>
    </location>
</feature>
<dbReference type="Proteomes" id="UP000559182">
    <property type="component" value="Unassembled WGS sequence"/>
</dbReference>
<proteinExistence type="predicted"/>
<sequence>MTEGPDLGKRPEDEPKPDLRKEEPEAAPEAGAESAAEGDTLLATQESGDRTRETIGEILRSDHPAVVTVLAVICAMIVGAILIVASDEATRNAAKYFTAAPGETFSAGWSAIKGAYVALFQGAIYNPEGQQLLAPISETLVYATPLILAGLSVTLAFRAGLFNIGAQGQILMSAAFAGYIGFAWHLPAGIHIVVAIIGGIIGGAIWAGIAGFLKAKTGAHEVITTIMLNYVGVFFINWLLTESWFQAPPFNQAVSRTIDGNAQFWHLFGSDMRVNFSFILAIAATAFTWWLLKYATFGFRIRTVGANQDAARTAGMSISSTYIWLMVVVGGLAGLAGVAQVLGDANNYQITASVDGGVGFTAITVALLGRGTAWGTFWAGLLFGALSAGSGQLQVATATPPDLVQVLQALVVLFIAAPGLIRLVFRLRRSKAGGSAVLAKGWNG</sequence>
<accession>A0A839NDC5</accession>
<evidence type="ECO:0000256" key="2">
    <source>
        <dbReference type="ARBA" id="ARBA00022475"/>
    </source>
</evidence>
<feature type="transmembrane region" description="Helical" evidence="7">
    <location>
        <begin position="169"/>
        <end position="186"/>
    </location>
</feature>
<feature type="transmembrane region" description="Helical" evidence="7">
    <location>
        <begin position="274"/>
        <end position="292"/>
    </location>
</feature>
<feature type="transmembrane region" description="Helical" evidence="7">
    <location>
        <begin position="222"/>
        <end position="240"/>
    </location>
</feature>
<evidence type="ECO:0000256" key="5">
    <source>
        <dbReference type="ARBA" id="ARBA00023136"/>
    </source>
</evidence>
<feature type="transmembrane region" description="Helical" evidence="7">
    <location>
        <begin position="348"/>
        <end position="368"/>
    </location>
</feature>
<keyword evidence="8" id="KW-0762">Sugar transport</keyword>
<evidence type="ECO:0000313" key="8">
    <source>
        <dbReference type="EMBL" id="MBB2892542.1"/>
    </source>
</evidence>
<evidence type="ECO:0000256" key="4">
    <source>
        <dbReference type="ARBA" id="ARBA00022989"/>
    </source>
</evidence>
<dbReference type="PANTHER" id="PTHR47089:SF1">
    <property type="entry name" value="GUANOSINE ABC TRANSPORTER PERMEASE PROTEIN NUPP"/>
    <property type="match status" value="1"/>
</dbReference>
<evidence type="ECO:0000256" key="6">
    <source>
        <dbReference type="SAM" id="MobiDB-lite"/>
    </source>
</evidence>
<keyword evidence="4 7" id="KW-1133">Transmembrane helix</keyword>
<name>A0A839NDC5_9MICO</name>
<evidence type="ECO:0000256" key="1">
    <source>
        <dbReference type="ARBA" id="ARBA00004651"/>
    </source>
</evidence>
<keyword evidence="3 7" id="KW-0812">Transmembrane</keyword>
<gene>
    <name evidence="8" type="ORF">FHU39_002526</name>
</gene>
<keyword evidence="2" id="KW-1003">Cell membrane</keyword>
<dbReference type="GO" id="GO:0005886">
    <property type="term" value="C:plasma membrane"/>
    <property type="evidence" value="ECO:0007669"/>
    <property type="project" value="UniProtKB-SubCell"/>
</dbReference>
<evidence type="ECO:0000256" key="7">
    <source>
        <dbReference type="SAM" id="Phobius"/>
    </source>
</evidence>
<dbReference type="AlphaFoldDB" id="A0A839NDC5"/>
<keyword evidence="9" id="KW-1185">Reference proteome</keyword>
<organism evidence="8 9">
    <name type="scientific">Flexivirga oryzae</name>
    <dbReference type="NCBI Taxonomy" id="1794944"/>
    <lineage>
        <taxon>Bacteria</taxon>
        <taxon>Bacillati</taxon>
        <taxon>Actinomycetota</taxon>
        <taxon>Actinomycetes</taxon>
        <taxon>Micrococcales</taxon>
        <taxon>Dermacoccaceae</taxon>
        <taxon>Flexivirga</taxon>
    </lineage>
</organism>
<dbReference type="InterPro" id="IPR001851">
    <property type="entry name" value="ABC_transp_permease"/>
</dbReference>
<comment type="subcellular location">
    <subcellularLocation>
        <location evidence="1">Cell membrane</location>
        <topology evidence="1">Multi-pass membrane protein</topology>
    </subcellularLocation>
</comment>
<feature type="region of interest" description="Disordered" evidence="6">
    <location>
        <begin position="1"/>
        <end position="49"/>
    </location>
</feature>
<evidence type="ECO:0000313" key="9">
    <source>
        <dbReference type="Proteomes" id="UP000559182"/>
    </source>
</evidence>
<comment type="caution">
    <text evidence="8">The sequence shown here is derived from an EMBL/GenBank/DDBJ whole genome shotgun (WGS) entry which is preliminary data.</text>
</comment>
<feature type="compositionally biased region" description="Low complexity" evidence="6">
    <location>
        <begin position="27"/>
        <end position="38"/>
    </location>
</feature>
<dbReference type="CDD" id="cd06580">
    <property type="entry name" value="TM_PBP1_transp_TpRbsC_like"/>
    <property type="match status" value="1"/>
</dbReference>
<keyword evidence="8" id="KW-0813">Transport</keyword>
<feature type="transmembrane region" description="Helical" evidence="7">
    <location>
        <begin position="375"/>
        <end position="394"/>
    </location>
</feature>
<dbReference type="RefSeq" id="WP_183320694.1">
    <property type="nucleotide sequence ID" value="NZ_JACHVQ010000001.1"/>
</dbReference>